<dbReference type="AlphaFoldDB" id="A0A4Y7K7Q8"/>
<feature type="region of interest" description="Disordered" evidence="1">
    <location>
        <begin position="1"/>
        <end position="39"/>
    </location>
</feature>
<reference evidence="2 3" key="1">
    <citation type="journal article" date="2018" name="Science">
        <title>The opium poppy genome and morphinan production.</title>
        <authorList>
            <person name="Guo L."/>
            <person name="Winzer T."/>
            <person name="Yang X."/>
            <person name="Li Y."/>
            <person name="Ning Z."/>
            <person name="He Z."/>
            <person name="Teodor R."/>
            <person name="Lu Y."/>
            <person name="Bowser T.A."/>
            <person name="Graham I.A."/>
            <person name="Ye K."/>
        </authorList>
    </citation>
    <scope>NUCLEOTIDE SEQUENCE [LARGE SCALE GENOMIC DNA]</scope>
    <source>
        <strain evidence="3">cv. HN1</strain>
        <tissue evidence="2">Leaves</tissue>
    </source>
</reference>
<dbReference type="GO" id="GO:0010997">
    <property type="term" value="F:anaphase-promoting complex binding"/>
    <property type="evidence" value="ECO:0007669"/>
    <property type="project" value="InterPro"/>
</dbReference>
<accession>A0A4Y7K7Q8</accession>
<dbReference type="GO" id="GO:0046621">
    <property type="term" value="P:negative regulation of organ growth"/>
    <property type="evidence" value="ECO:0007669"/>
    <property type="project" value="InterPro"/>
</dbReference>
<evidence type="ECO:0000313" key="3">
    <source>
        <dbReference type="Proteomes" id="UP000316621"/>
    </source>
</evidence>
<proteinExistence type="predicted"/>
<evidence type="ECO:0000313" key="2">
    <source>
        <dbReference type="EMBL" id="RZC69373.1"/>
    </source>
</evidence>
<dbReference type="EMBL" id="CM010721">
    <property type="protein sequence ID" value="RZC69373.1"/>
    <property type="molecule type" value="Genomic_DNA"/>
</dbReference>
<sequence>MSNISPTHSTVSMATTVGSTQGVGSSVGGGAAVTTSEESSSFQFLNDFTSGQERKDEAVLVLKADLMAALNKEVKSLDEDNWKFAGPRSQIHRIARPGGILHKQSQLEPPKQWNLGQ</sequence>
<dbReference type="OMA" id="DSWMFAT"/>
<dbReference type="OrthoDB" id="1935166at2759"/>
<dbReference type="Proteomes" id="UP000316621">
    <property type="component" value="Chromosome 7"/>
</dbReference>
<keyword evidence="3" id="KW-1185">Reference proteome</keyword>
<organism evidence="2 3">
    <name type="scientific">Papaver somniferum</name>
    <name type="common">Opium poppy</name>
    <dbReference type="NCBI Taxonomy" id="3469"/>
    <lineage>
        <taxon>Eukaryota</taxon>
        <taxon>Viridiplantae</taxon>
        <taxon>Streptophyta</taxon>
        <taxon>Embryophyta</taxon>
        <taxon>Tracheophyta</taxon>
        <taxon>Spermatophyta</taxon>
        <taxon>Magnoliopsida</taxon>
        <taxon>Ranunculales</taxon>
        <taxon>Papaveraceae</taxon>
        <taxon>Papaveroideae</taxon>
        <taxon>Papaver</taxon>
    </lineage>
</organism>
<dbReference type="PANTHER" id="PTHR37387:SF1">
    <property type="entry name" value="PROTEIN SAMBA"/>
    <property type="match status" value="1"/>
</dbReference>
<dbReference type="PANTHER" id="PTHR37387">
    <property type="entry name" value="PROTEIN SAMBA"/>
    <property type="match status" value="1"/>
</dbReference>
<feature type="compositionally biased region" description="Low complexity" evidence="1">
    <location>
        <begin position="14"/>
        <end position="24"/>
    </location>
</feature>
<feature type="compositionally biased region" description="Polar residues" evidence="1">
    <location>
        <begin position="1"/>
        <end position="13"/>
    </location>
</feature>
<evidence type="ECO:0008006" key="4">
    <source>
        <dbReference type="Google" id="ProtNLM"/>
    </source>
</evidence>
<dbReference type="STRING" id="3469.A0A4Y7K7Q8"/>
<gene>
    <name evidence="2" type="ORF">C5167_032520</name>
</gene>
<dbReference type="InterPro" id="IPR037547">
    <property type="entry name" value="SAMBA"/>
</dbReference>
<evidence type="ECO:0000256" key="1">
    <source>
        <dbReference type="SAM" id="MobiDB-lite"/>
    </source>
</evidence>
<protein>
    <recommendedName>
        <fullName evidence="4">Protein SAMBA</fullName>
    </recommendedName>
</protein>
<dbReference type="Gramene" id="RZC69373">
    <property type="protein sequence ID" value="RZC69373"/>
    <property type="gene ID" value="C5167_032520"/>
</dbReference>
<name>A0A4Y7K7Q8_PAPSO</name>